<name>A0A410WQ93_9BACL</name>
<dbReference type="KEGG" id="pchi:PC41400_01885"/>
<gene>
    <name evidence="1" type="ORF">PC41400_01885</name>
</gene>
<evidence type="ECO:0000313" key="1">
    <source>
        <dbReference type="EMBL" id="QAV16511.1"/>
    </source>
</evidence>
<protein>
    <submittedName>
        <fullName evidence="1">Uncharacterized protein</fullName>
    </submittedName>
</protein>
<dbReference type="Proteomes" id="UP000288943">
    <property type="component" value="Chromosome"/>
</dbReference>
<accession>A0A410WQ93</accession>
<reference evidence="1 2" key="1">
    <citation type="submission" date="2018-01" db="EMBL/GenBank/DDBJ databases">
        <title>The whole genome sequencing and assembly of Paenibacillus chitinolyticus KCCM 41400 strain.</title>
        <authorList>
            <person name="Kim J.-Y."/>
            <person name="Park M.-K."/>
            <person name="Lee Y.-J."/>
            <person name="Yi H."/>
            <person name="Bahn Y.-S."/>
            <person name="Kim J.F."/>
            <person name="Lee D.-W."/>
        </authorList>
    </citation>
    <scope>NUCLEOTIDE SEQUENCE [LARGE SCALE GENOMIC DNA]</scope>
    <source>
        <strain evidence="1 2">KCCM 41400</strain>
    </source>
</reference>
<sequence length="76" mass="8449">MNLKNGWGKTQAPPIISRYICQTELANYRKIIDSICTKEHAAAAPFVIFAVSPVKLNRIISDGEKFSVAPIMAWTL</sequence>
<proteinExistence type="predicted"/>
<evidence type="ECO:0000313" key="2">
    <source>
        <dbReference type="Proteomes" id="UP000288943"/>
    </source>
</evidence>
<dbReference type="EMBL" id="CP026520">
    <property type="protein sequence ID" value="QAV16511.1"/>
    <property type="molecule type" value="Genomic_DNA"/>
</dbReference>
<dbReference type="AlphaFoldDB" id="A0A410WQ93"/>
<organism evidence="1 2">
    <name type="scientific">Paenibacillus chitinolyticus</name>
    <dbReference type="NCBI Taxonomy" id="79263"/>
    <lineage>
        <taxon>Bacteria</taxon>
        <taxon>Bacillati</taxon>
        <taxon>Bacillota</taxon>
        <taxon>Bacilli</taxon>
        <taxon>Bacillales</taxon>
        <taxon>Paenibacillaceae</taxon>
        <taxon>Paenibacillus</taxon>
    </lineage>
</organism>